<evidence type="ECO:0000313" key="1">
    <source>
        <dbReference type="EMBL" id="PSN72184.1"/>
    </source>
</evidence>
<dbReference type="AlphaFoldDB" id="A0A2T2P3D0"/>
<keyword evidence="2" id="KW-1185">Reference proteome</keyword>
<organism evidence="1 2">
    <name type="scientific">Corynespora cassiicola Philippines</name>
    <dbReference type="NCBI Taxonomy" id="1448308"/>
    <lineage>
        <taxon>Eukaryota</taxon>
        <taxon>Fungi</taxon>
        <taxon>Dikarya</taxon>
        <taxon>Ascomycota</taxon>
        <taxon>Pezizomycotina</taxon>
        <taxon>Dothideomycetes</taxon>
        <taxon>Pleosporomycetidae</taxon>
        <taxon>Pleosporales</taxon>
        <taxon>Corynesporascaceae</taxon>
        <taxon>Corynespora</taxon>
    </lineage>
</organism>
<proteinExistence type="predicted"/>
<dbReference type="Proteomes" id="UP000240883">
    <property type="component" value="Unassembled WGS sequence"/>
</dbReference>
<evidence type="ECO:0000313" key="2">
    <source>
        <dbReference type="Proteomes" id="UP000240883"/>
    </source>
</evidence>
<dbReference type="EMBL" id="KZ678130">
    <property type="protein sequence ID" value="PSN72184.1"/>
    <property type="molecule type" value="Genomic_DNA"/>
</dbReference>
<accession>A0A2T2P3D0</accession>
<reference evidence="1 2" key="1">
    <citation type="journal article" date="2018" name="Front. Microbiol.">
        <title>Genome-Wide Analysis of Corynespora cassiicola Leaf Fall Disease Putative Effectors.</title>
        <authorList>
            <person name="Lopez D."/>
            <person name="Ribeiro S."/>
            <person name="Label P."/>
            <person name="Fumanal B."/>
            <person name="Venisse J.S."/>
            <person name="Kohler A."/>
            <person name="de Oliveira R.R."/>
            <person name="Labutti K."/>
            <person name="Lipzen A."/>
            <person name="Lail K."/>
            <person name="Bauer D."/>
            <person name="Ohm R.A."/>
            <person name="Barry K.W."/>
            <person name="Spatafora J."/>
            <person name="Grigoriev I.V."/>
            <person name="Martin F.M."/>
            <person name="Pujade-Renaud V."/>
        </authorList>
    </citation>
    <scope>NUCLEOTIDE SEQUENCE [LARGE SCALE GENOMIC DNA]</scope>
    <source>
        <strain evidence="1 2">Philippines</strain>
    </source>
</reference>
<gene>
    <name evidence="1" type="ORF">BS50DRAFT_630258</name>
</gene>
<sequence>MERTVKRRRSRDHHNDSSTKWAHLPYLGLEPGALAFDAHVDDIGSKTRQSKFQALNDWLKKKNTSDYLHITDMPKYWNAVLDPPELNLIMQRAFHEDRPAMDVVLNVCRAQGRSFEETKREVLRVEIEQRMRRQMMDIQQFGRGLLHSEKALDYALECKAVNEGAVVAFWKAKHEFEFGEREKIRKLNDLIGAFGFNQELILSRLPGPRSERRAINPMILLPWGLPSHHLRPIDSAVH</sequence>
<protein>
    <submittedName>
        <fullName evidence="1">Uncharacterized protein</fullName>
    </submittedName>
</protein>
<name>A0A2T2P3D0_CORCC</name>